<keyword evidence="2 4" id="KW-0863">Zinc-finger</keyword>
<keyword evidence="3" id="KW-0862">Zinc</keyword>
<dbReference type="SMART" id="SM00184">
    <property type="entry name" value="RING"/>
    <property type="match status" value="1"/>
</dbReference>
<name>A0A813L4K8_POLGL</name>
<dbReference type="InterPro" id="IPR052667">
    <property type="entry name" value="E3_ubiquitin-ligase_RING"/>
</dbReference>
<evidence type="ECO:0000313" key="7">
    <source>
        <dbReference type="Proteomes" id="UP000626109"/>
    </source>
</evidence>
<dbReference type="Pfam" id="PF13445">
    <property type="entry name" value="zf-RING_UBOX"/>
    <property type="match status" value="1"/>
</dbReference>
<evidence type="ECO:0000256" key="2">
    <source>
        <dbReference type="ARBA" id="ARBA00022771"/>
    </source>
</evidence>
<evidence type="ECO:0000256" key="1">
    <source>
        <dbReference type="ARBA" id="ARBA00022723"/>
    </source>
</evidence>
<reference evidence="6" key="1">
    <citation type="submission" date="2021-02" db="EMBL/GenBank/DDBJ databases">
        <authorList>
            <person name="Dougan E. K."/>
            <person name="Rhodes N."/>
            <person name="Thang M."/>
            <person name="Chan C."/>
        </authorList>
    </citation>
    <scope>NUCLEOTIDE SEQUENCE</scope>
</reference>
<evidence type="ECO:0000256" key="4">
    <source>
        <dbReference type="PROSITE-ProRule" id="PRU00175"/>
    </source>
</evidence>
<feature type="domain" description="RING-type" evidence="5">
    <location>
        <begin position="3"/>
        <end position="50"/>
    </location>
</feature>
<proteinExistence type="predicted"/>
<sequence length="578" mass="64509">MECPICHDDFTTESGARLPKVFPCGHTLCEACVGQLPVGADSRMLCPSCRTGLLPSEVRTNFMLRDAVANAASGYVPEAQPPQQHAMMPDGWQALRAPLLTDTATIAPSAPPPSMQPWQVGPQNMYEQSTDALAAMEVNFPAPIHPDEAAWLQERRQTLREWGRKREHTMHRQPSCLMDQMVSGSGLFPLRLLDDDWFTGRERSMILQLEHLLEGTGNSHALARDMLAPVVYGIDVRIILDNSGSMQLDMFGNDPPRSSGGYDSAGFNISDSSPPNSWLLEQTLQAAFPAPWFSSISSRAFRPAVGGLSPFGRRWFLARDALRHWKAVYDILGIDPMLYLLNPINGIGSKCSLSSLEAIFARPPQGRTPMTEALYAGLGDHKREAGDPRTNRGNTGDDNLLLLLVITDGEADDMRSFSRVLDEVQNGVHGDVQVCLMGLSLVKSDIEWFEDEECEDTRVRTVEAFEVEQRQIQMKEVVQKEGGYNFLVHTFRVLLTNYFPADYDYEAPLQNFRHRVYITLHGRDRWWGVNNIMYYMVSQLFCSACFIATGGHCAGWCQGHECGKCKKPDLIEGLCGED</sequence>
<dbReference type="GO" id="GO:0008270">
    <property type="term" value="F:zinc ion binding"/>
    <property type="evidence" value="ECO:0007669"/>
    <property type="project" value="UniProtKB-KW"/>
</dbReference>
<protein>
    <recommendedName>
        <fullName evidence="5">RING-type domain-containing protein</fullName>
    </recommendedName>
</protein>
<dbReference type="Gene3D" id="3.30.40.10">
    <property type="entry name" value="Zinc/RING finger domain, C3HC4 (zinc finger)"/>
    <property type="match status" value="1"/>
</dbReference>
<dbReference type="InterPro" id="IPR013083">
    <property type="entry name" value="Znf_RING/FYVE/PHD"/>
</dbReference>
<keyword evidence="1" id="KW-0479">Metal-binding</keyword>
<evidence type="ECO:0000313" key="6">
    <source>
        <dbReference type="EMBL" id="CAE8717785.1"/>
    </source>
</evidence>
<dbReference type="PANTHER" id="PTHR47156:SF10">
    <property type="entry name" value="E3 UBIQUITIN-PROTEIN LIGASE TRIM-21-RELATED"/>
    <property type="match status" value="1"/>
</dbReference>
<dbReference type="InterPro" id="IPR001841">
    <property type="entry name" value="Znf_RING"/>
</dbReference>
<dbReference type="SUPFAM" id="SSF57850">
    <property type="entry name" value="RING/U-box"/>
    <property type="match status" value="1"/>
</dbReference>
<dbReference type="InterPro" id="IPR027370">
    <property type="entry name" value="Znf-RING_euk"/>
</dbReference>
<organism evidence="6 7">
    <name type="scientific">Polarella glacialis</name>
    <name type="common">Dinoflagellate</name>
    <dbReference type="NCBI Taxonomy" id="89957"/>
    <lineage>
        <taxon>Eukaryota</taxon>
        <taxon>Sar</taxon>
        <taxon>Alveolata</taxon>
        <taxon>Dinophyceae</taxon>
        <taxon>Suessiales</taxon>
        <taxon>Suessiaceae</taxon>
        <taxon>Polarella</taxon>
    </lineage>
</organism>
<gene>
    <name evidence="6" type="ORF">PGLA2088_LOCUS39706</name>
</gene>
<dbReference type="AlphaFoldDB" id="A0A813L4K8"/>
<dbReference type="Proteomes" id="UP000626109">
    <property type="component" value="Unassembled WGS sequence"/>
</dbReference>
<dbReference type="PANTHER" id="PTHR47156">
    <property type="entry name" value="PROTEIN CBG20824"/>
    <property type="match status" value="1"/>
</dbReference>
<dbReference type="InterPro" id="IPR017907">
    <property type="entry name" value="Znf_RING_CS"/>
</dbReference>
<dbReference type="PROSITE" id="PS50089">
    <property type="entry name" value="ZF_RING_2"/>
    <property type="match status" value="1"/>
</dbReference>
<evidence type="ECO:0000259" key="5">
    <source>
        <dbReference type="PROSITE" id="PS50089"/>
    </source>
</evidence>
<evidence type="ECO:0000256" key="3">
    <source>
        <dbReference type="ARBA" id="ARBA00022833"/>
    </source>
</evidence>
<accession>A0A813L4K8</accession>
<comment type="caution">
    <text evidence="6">The sequence shown here is derived from an EMBL/GenBank/DDBJ whole genome shotgun (WGS) entry which is preliminary data.</text>
</comment>
<dbReference type="EMBL" id="CAJNNW010033230">
    <property type="protein sequence ID" value="CAE8717785.1"/>
    <property type="molecule type" value="Genomic_DNA"/>
</dbReference>
<dbReference type="PROSITE" id="PS00518">
    <property type="entry name" value="ZF_RING_1"/>
    <property type="match status" value="1"/>
</dbReference>